<evidence type="ECO:0000313" key="2">
    <source>
        <dbReference type="Proteomes" id="UP000239866"/>
    </source>
</evidence>
<keyword evidence="2" id="KW-1185">Reference proteome</keyword>
<proteinExistence type="predicted"/>
<name>A0A2T1KA64_9GAMM</name>
<sequence>MGIEEKIFETQLENCVFEAAEVDFAEGLARLAVDNGYNSLSPKQKAILEPYLSAYCSGVTDPGGHHNECDALLEGEDLLEAYQLSEDSQSLMCESCRSDQGYYRHQWERISEE</sequence>
<dbReference type="EMBL" id="PXNP01000077">
    <property type="protein sequence ID" value="PSF07041.1"/>
    <property type="molecule type" value="Genomic_DNA"/>
</dbReference>
<protein>
    <submittedName>
        <fullName evidence="1">Uncharacterized protein</fullName>
    </submittedName>
</protein>
<accession>A0A2T1KA64</accession>
<dbReference type="RefSeq" id="WP_106762516.1">
    <property type="nucleotide sequence ID" value="NZ_PXNP01000077.1"/>
</dbReference>
<dbReference type="AlphaFoldDB" id="A0A2T1KA64"/>
<organism evidence="1 2">
    <name type="scientific">Marinobacter fuscus</name>
    <dbReference type="NCBI Taxonomy" id="2109942"/>
    <lineage>
        <taxon>Bacteria</taxon>
        <taxon>Pseudomonadati</taxon>
        <taxon>Pseudomonadota</taxon>
        <taxon>Gammaproteobacteria</taxon>
        <taxon>Pseudomonadales</taxon>
        <taxon>Marinobacteraceae</taxon>
        <taxon>Marinobacter</taxon>
    </lineage>
</organism>
<reference evidence="1 2" key="1">
    <citation type="submission" date="2018-03" db="EMBL/GenBank/DDBJ databases">
        <title>Marinobacter brunus sp. nov., a marine bacterium of Gamma-proteobacteria isolated from the surface seawater of the South China Sea.</title>
        <authorList>
            <person name="Cheng H."/>
            <person name="Wu Y.-H."/>
            <person name="Xamxidin M."/>
            <person name="Xu X.-W."/>
        </authorList>
    </citation>
    <scope>NUCLEOTIDE SEQUENCE [LARGE SCALE GENOMIC DNA]</scope>
    <source>
        <strain evidence="1 2">NH169-3</strain>
    </source>
</reference>
<evidence type="ECO:0000313" key="1">
    <source>
        <dbReference type="EMBL" id="PSF07041.1"/>
    </source>
</evidence>
<comment type="caution">
    <text evidence="1">The sequence shown here is derived from an EMBL/GenBank/DDBJ whole genome shotgun (WGS) entry which is preliminary data.</text>
</comment>
<dbReference type="OrthoDB" id="7061481at2"/>
<gene>
    <name evidence="1" type="ORF">C7H09_10765</name>
</gene>
<dbReference type="Proteomes" id="UP000239866">
    <property type="component" value="Unassembled WGS sequence"/>
</dbReference>